<evidence type="ECO:0000313" key="3">
    <source>
        <dbReference type="EMBL" id="SHN38084.1"/>
    </source>
</evidence>
<gene>
    <name evidence="3" type="ORF">SAMN05192549_10951</name>
</gene>
<reference evidence="4" key="1">
    <citation type="submission" date="2016-11" db="EMBL/GenBank/DDBJ databases">
        <authorList>
            <person name="Varghese N."/>
            <person name="Submissions S."/>
        </authorList>
    </citation>
    <scope>NUCLEOTIDE SEQUENCE [LARGE SCALE GENOMIC DNA]</scope>
    <source>
        <strain evidence="4">Sac-22</strain>
    </source>
</reference>
<dbReference type="PANTHER" id="PTHR43592:SF15">
    <property type="entry name" value="CAAX AMINO TERMINAL PROTEASE FAMILY PROTEIN"/>
    <property type="match status" value="1"/>
</dbReference>
<keyword evidence="1" id="KW-0472">Membrane</keyword>
<dbReference type="EMBL" id="FRCX01000009">
    <property type="protein sequence ID" value="SHN38084.1"/>
    <property type="molecule type" value="Genomic_DNA"/>
</dbReference>
<dbReference type="GO" id="GO:0080120">
    <property type="term" value="P:CAAX-box protein maturation"/>
    <property type="evidence" value="ECO:0007669"/>
    <property type="project" value="UniProtKB-ARBA"/>
</dbReference>
<keyword evidence="1" id="KW-1133">Transmembrane helix</keyword>
<dbReference type="Proteomes" id="UP000184339">
    <property type="component" value="Unassembled WGS sequence"/>
</dbReference>
<name>A0A1M7R127_9BURK</name>
<dbReference type="AlphaFoldDB" id="A0A1M7R127"/>
<dbReference type="NCBIfam" id="TIGR03008">
    <property type="entry name" value="pepcterm_CAAX"/>
    <property type="match status" value="1"/>
</dbReference>
<dbReference type="InterPro" id="IPR014346">
    <property type="entry name" value="Prenyl_protease-related"/>
</dbReference>
<feature type="transmembrane region" description="Helical" evidence="1">
    <location>
        <begin position="115"/>
        <end position="133"/>
    </location>
</feature>
<dbReference type="InterPro" id="IPR003675">
    <property type="entry name" value="Rce1/LyrA-like_dom"/>
</dbReference>
<proteinExistence type="predicted"/>
<dbReference type="Pfam" id="PF02517">
    <property type="entry name" value="Rce1-like"/>
    <property type="match status" value="1"/>
</dbReference>
<evidence type="ECO:0000313" key="4">
    <source>
        <dbReference type="Proteomes" id="UP000184339"/>
    </source>
</evidence>
<feature type="transmembrane region" description="Helical" evidence="1">
    <location>
        <begin position="193"/>
        <end position="213"/>
    </location>
</feature>
<evidence type="ECO:0000259" key="2">
    <source>
        <dbReference type="Pfam" id="PF02517"/>
    </source>
</evidence>
<dbReference type="STRING" id="551987.SAMN05192549_10951"/>
<evidence type="ECO:0000256" key="1">
    <source>
        <dbReference type="SAM" id="Phobius"/>
    </source>
</evidence>
<feature type="transmembrane region" description="Helical" evidence="1">
    <location>
        <begin position="37"/>
        <end position="54"/>
    </location>
</feature>
<protein>
    <recommendedName>
        <fullName evidence="2">CAAX prenyl protease 2/Lysostaphin resistance protein A-like domain-containing protein</fullName>
    </recommendedName>
</protein>
<feature type="domain" description="CAAX prenyl protease 2/Lysostaphin resistance protein A-like" evidence="2">
    <location>
        <begin position="114"/>
        <end position="205"/>
    </location>
</feature>
<organism evidence="3 4">
    <name type="scientific">Duganella sacchari</name>
    <dbReference type="NCBI Taxonomy" id="551987"/>
    <lineage>
        <taxon>Bacteria</taxon>
        <taxon>Pseudomonadati</taxon>
        <taxon>Pseudomonadota</taxon>
        <taxon>Betaproteobacteria</taxon>
        <taxon>Burkholderiales</taxon>
        <taxon>Oxalobacteraceae</taxon>
        <taxon>Telluria group</taxon>
        <taxon>Duganella</taxon>
    </lineage>
</organism>
<feature type="transmembrane region" description="Helical" evidence="1">
    <location>
        <begin position="154"/>
        <end position="173"/>
    </location>
</feature>
<feature type="transmembrane region" description="Helical" evidence="1">
    <location>
        <begin position="74"/>
        <end position="95"/>
    </location>
</feature>
<sequence length="220" mass="24562">MFNRLSLPRIVPFVLYLAFLAIGDALASAGWSADQLRYLYVIKTGVVLAALYGYRRHYTELLPVHLPARQAALAVLVGLLVFVLWITLTVSWMTIGTSTGYDPRVNGAIDWPLALIRAAGAALVVPVMEELFWRSFLLRWLQRQDFLQVNPAHVKITAIIVTVILFGIEHQLWLAGMVAGAAYTGLYMRSKSLWSPILAHAVTNGTLAIWVLLTGQWAFW</sequence>
<accession>A0A1M7R127</accession>
<keyword evidence="1" id="KW-0812">Transmembrane</keyword>
<keyword evidence="4" id="KW-1185">Reference proteome</keyword>
<dbReference type="GO" id="GO:0004175">
    <property type="term" value="F:endopeptidase activity"/>
    <property type="evidence" value="ECO:0007669"/>
    <property type="project" value="UniProtKB-ARBA"/>
</dbReference>
<dbReference type="RefSeq" id="WP_072787130.1">
    <property type="nucleotide sequence ID" value="NZ_FRCX01000009.1"/>
</dbReference>
<dbReference type="PANTHER" id="PTHR43592">
    <property type="entry name" value="CAAX AMINO TERMINAL PROTEASE"/>
    <property type="match status" value="1"/>
</dbReference>
<dbReference type="OrthoDB" id="9787923at2"/>